<dbReference type="InterPro" id="IPR002885">
    <property type="entry name" value="PPR_rpt"/>
</dbReference>
<keyword evidence="1" id="KW-0677">Repeat</keyword>
<dbReference type="Proteomes" id="UP001293254">
    <property type="component" value="Unassembled WGS sequence"/>
</dbReference>
<name>A0AAE1YVY6_9LAMI</name>
<dbReference type="Pfam" id="PF13041">
    <property type="entry name" value="PPR_2"/>
    <property type="match status" value="1"/>
</dbReference>
<dbReference type="GO" id="GO:0009451">
    <property type="term" value="P:RNA modification"/>
    <property type="evidence" value="ECO:0007669"/>
    <property type="project" value="InterPro"/>
</dbReference>
<evidence type="ECO:0000313" key="4">
    <source>
        <dbReference type="EMBL" id="KAK4437790.1"/>
    </source>
</evidence>
<evidence type="ECO:0000256" key="2">
    <source>
        <dbReference type="PROSITE-ProRule" id="PRU00708"/>
    </source>
</evidence>
<dbReference type="EMBL" id="JACGWO010000001">
    <property type="protein sequence ID" value="KAK4437790.1"/>
    <property type="molecule type" value="Genomic_DNA"/>
</dbReference>
<accession>A0AAE1YVY6</accession>
<feature type="compositionally biased region" description="Acidic residues" evidence="3">
    <location>
        <begin position="433"/>
        <end position="446"/>
    </location>
</feature>
<comment type="caution">
    <text evidence="4">The sequence shown here is derived from an EMBL/GenBank/DDBJ whole genome shotgun (WGS) entry which is preliminary data.</text>
</comment>
<dbReference type="InterPro" id="IPR011990">
    <property type="entry name" value="TPR-like_helical_dom_sf"/>
</dbReference>
<dbReference type="PROSITE" id="PS51375">
    <property type="entry name" value="PPR"/>
    <property type="match status" value="1"/>
</dbReference>
<dbReference type="PANTHER" id="PTHR47926:SF387">
    <property type="entry name" value="PENTATRICOPEPTIDE REPEAT-CONTAINING PROTEIN"/>
    <property type="match status" value="1"/>
</dbReference>
<dbReference type="AlphaFoldDB" id="A0AAE1YVY6"/>
<dbReference type="Pfam" id="PF01535">
    <property type="entry name" value="PPR"/>
    <property type="match status" value="2"/>
</dbReference>
<gene>
    <name evidence="4" type="ORF">Salat_0113000</name>
</gene>
<dbReference type="GO" id="GO:0003723">
    <property type="term" value="F:RNA binding"/>
    <property type="evidence" value="ECO:0007669"/>
    <property type="project" value="InterPro"/>
</dbReference>
<reference evidence="4" key="2">
    <citation type="journal article" date="2024" name="Plant">
        <title>Genomic evolution and insights into agronomic trait innovations of Sesamum species.</title>
        <authorList>
            <person name="Miao H."/>
            <person name="Wang L."/>
            <person name="Qu L."/>
            <person name="Liu H."/>
            <person name="Sun Y."/>
            <person name="Le M."/>
            <person name="Wang Q."/>
            <person name="Wei S."/>
            <person name="Zheng Y."/>
            <person name="Lin W."/>
            <person name="Duan Y."/>
            <person name="Cao H."/>
            <person name="Xiong S."/>
            <person name="Wang X."/>
            <person name="Wei L."/>
            <person name="Li C."/>
            <person name="Ma Q."/>
            <person name="Ju M."/>
            <person name="Zhao R."/>
            <person name="Li G."/>
            <person name="Mu C."/>
            <person name="Tian Q."/>
            <person name="Mei H."/>
            <person name="Zhang T."/>
            <person name="Gao T."/>
            <person name="Zhang H."/>
        </authorList>
    </citation>
    <scope>NUCLEOTIDE SEQUENCE</scope>
    <source>
        <strain evidence="4">3651</strain>
    </source>
</reference>
<reference evidence="4" key="1">
    <citation type="submission" date="2020-06" db="EMBL/GenBank/DDBJ databases">
        <authorList>
            <person name="Li T."/>
            <person name="Hu X."/>
            <person name="Zhang T."/>
            <person name="Song X."/>
            <person name="Zhang H."/>
            <person name="Dai N."/>
            <person name="Sheng W."/>
            <person name="Hou X."/>
            <person name="Wei L."/>
        </authorList>
    </citation>
    <scope>NUCLEOTIDE SEQUENCE</scope>
    <source>
        <strain evidence="4">3651</strain>
        <tissue evidence="4">Leaf</tissue>
    </source>
</reference>
<dbReference type="InterPro" id="IPR004345">
    <property type="entry name" value="TB2_DP1_HVA22"/>
</dbReference>
<evidence type="ECO:0000256" key="1">
    <source>
        <dbReference type="ARBA" id="ARBA00022737"/>
    </source>
</evidence>
<dbReference type="NCBIfam" id="TIGR00756">
    <property type="entry name" value="PPR"/>
    <property type="match status" value="1"/>
</dbReference>
<dbReference type="Gene3D" id="1.25.40.10">
    <property type="entry name" value="Tetratricopeptide repeat domain"/>
    <property type="match status" value="2"/>
</dbReference>
<sequence>MISGYARSDGYETEAIELFVQMQFDNDTSRIDEFTLTTMLNLVAKSRVLRYGKQVHSYMVKSGNDLSAFALSSLIDMYSKCGCFWDACRVVNGCGGEGLVDLVVKNALVAACCREGELEMAREILLSNQELIDEVSLNTMISGYVQNGCEEEAVELFKHMAEVGFRWNEHTFGSLLTACAALRNLKMGKEVHAWVLKEGMCLNPFISSGIVDVYCKCGNMMYADRVHETVALGNNLEIEIRIQPADIRSLKMAVFGSNMSGEVGLRLLLCPLGSNVVVRTACCSVGIVLPVYSTFKAIEAKDQDEQHKWLLYWAAYGSFAVTELVTDKFLYWFPLYYHMKFAFLVWLQLPSIDGARLLYMNHLRPFLRRHQSRLDQVVGFFYSEMAKFASNHEAEFQIARALLTKILLSANHAVQEIIRPGQRQVNGSAIEGPPEEVETSESEDEE</sequence>
<proteinExistence type="predicted"/>
<protein>
    <submittedName>
        <fullName evidence="4">Pentatricopeptide repeat-containing protein</fullName>
    </submittedName>
</protein>
<dbReference type="InterPro" id="IPR046960">
    <property type="entry name" value="PPR_At4g14850-like_plant"/>
</dbReference>
<dbReference type="Pfam" id="PF03134">
    <property type="entry name" value="TB2_DP1_HVA22"/>
    <property type="match status" value="1"/>
</dbReference>
<feature type="repeat" description="PPR" evidence="2">
    <location>
        <begin position="133"/>
        <end position="167"/>
    </location>
</feature>
<dbReference type="PANTHER" id="PTHR47926">
    <property type="entry name" value="PENTATRICOPEPTIDE REPEAT-CONTAINING PROTEIN"/>
    <property type="match status" value="1"/>
</dbReference>
<organism evidence="4 5">
    <name type="scientific">Sesamum alatum</name>
    <dbReference type="NCBI Taxonomy" id="300844"/>
    <lineage>
        <taxon>Eukaryota</taxon>
        <taxon>Viridiplantae</taxon>
        <taxon>Streptophyta</taxon>
        <taxon>Embryophyta</taxon>
        <taxon>Tracheophyta</taxon>
        <taxon>Spermatophyta</taxon>
        <taxon>Magnoliopsida</taxon>
        <taxon>eudicotyledons</taxon>
        <taxon>Gunneridae</taxon>
        <taxon>Pentapetalae</taxon>
        <taxon>asterids</taxon>
        <taxon>lamiids</taxon>
        <taxon>Lamiales</taxon>
        <taxon>Pedaliaceae</taxon>
        <taxon>Sesamum</taxon>
    </lineage>
</organism>
<evidence type="ECO:0000313" key="5">
    <source>
        <dbReference type="Proteomes" id="UP001293254"/>
    </source>
</evidence>
<feature type="region of interest" description="Disordered" evidence="3">
    <location>
        <begin position="424"/>
        <end position="446"/>
    </location>
</feature>
<keyword evidence="5" id="KW-1185">Reference proteome</keyword>
<evidence type="ECO:0000256" key="3">
    <source>
        <dbReference type="SAM" id="MobiDB-lite"/>
    </source>
</evidence>